<keyword evidence="4" id="KW-1185">Reference proteome</keyword>
<evidence type="ECO:0000313" key="3">
    <source>
        <dbReference type="EMBL" id="GKT15122.1"/>
    </source>
</evidence>
<keyword evidence="2" id="KW-0472">Membrane</keyword>
<evidence type="ECO:0000256" key="1">
    <source>
        <dbReference type="SAM" id="MobiDB-lite"/>
    </source>
</evidence>
<dbReference type="EMBL" id="BQXS01011652">
    <property type="protein sequence ID" value="GKT15122.1"/>
    <property type="molecule type" value="Genomic_DNA"/>
</dbReference>
<evidence type="ECO:0000256" key="2">
    <source>
        <dbReference type="SAM" id="Phobius"/>
    </source>
</evidence>
<reference evidence="3" key="1">
    <citation type="submission" date="2022-03" db="EMBL/GenBank/DDBJ databases">
        <title>Draft genome sequence of Aduncisulcus paluster, a free-living microaerophilic Fornicata.</title>
        <authorList>
            <person name="Yuyama I."/>
            <person name="Kume K."/>
            <person name="Tamura T."/>
            <person name="Inagaki Y."/>
            <person name="Hashimoto T."/>
        </authorList>
    </citation>
    <scope>NUCLEOTIDE SEQUENCE</scope>
    <source>
        <strain evidence="3">NY0171</strain>
    </source>
</reference>
<feature type="region of interest" description="Disordered" evidence="1">
    <location>
        <begin position="794"/>
        <end position="815"/>
    </location>
</feature>
<dbReference type="Proteomes" id="UP001057375">
    <property type="component" value="Unassembled WGS sequence"/>
</dbReference>
<feature type="compositionally biased region" description="Basic and acidic residues" evidence="1">
    <location>
        <begin position="147"/>
        <end position="156"/>
    </location>
</feature>
<gene>
    <name evidence="3" type="ORF">ADUPG1_010627</name>
</gene>
<feature type="transmembrane region" description="Helical" evidence="2">
    <location>
        <begin position="21"/>
        <end position="40"/>
    </location>
</feature>
<keyword evidence="2" id="KW-1133">Transmembrane helix</keyword>
<feature type="compositionally biased region" description="Basic residues" evidence="1">
    <location>
        <begin position="122"/>
        <end position="146"/>
    </location>
</feature>
<organism evidence="3 4">
    <name type="scientific">Aduncisulcus paluster</name>
    <dbReference type="NCBI Taxonomy" id="2918883"/>
    <lineage>
        <taxon>Eukaryota</taxon>
        <taxon>Metamonada</taxon>
        <taxon>Carpediemonas-like organisms</taxon>
        <taxon>Aduncisulcus</taxon>
    </lineage>
</organism>
<proteinExistence type="predicted"/>
<evidence type="ECO:0000313" key="4">
    <source>
        <dbReference type="Proteomes" id="UP001057375"/>
    </source>
</evidence>
<feature type="region of interest" description="Disordered" evidence="1">
    <location>
        <begin position="102"/>
        <end position="162"/>
    </location>
</feature>
<accession>A0ABQ5JS80</accession>
<sequence>MSLLLSKTKPCMTSDDYISWCSIKCITPIFFVGLILYMYGVQIDCRGGTALSVRYTLCNFSSSCRSKDAAWAECTALEEQSSQPSMAVLKEMLDDVDKLHVDNVSHPMRGSPPRRQIAVPRSGKKSGHGKKKSSGSSKKRRSSSRKSTRESTDSKRPSSSRPIEIPIGPLVHYLLLSVMPPVLQLGSPDLWQRMADITSGSSQMPESRSVSALAKRMGRVRNSIVEGMSAANHEYCMELLTWLTYHCLDIRGLKNFLDPCIWALFVFSLPNVVTHLQRCPDIFDETVCVLYNASILDPDQRITRSELELAAILPFAKEVARVMIRDNCQFSFFHVHIEIVDNVRSCVGGNKDIQEAFLQGQQSTVPDTSELTTLVLEKLLEEFILLQKGMKNSGRVVLGYLALITANTPQMTKILGLHPYLDRYQICQARGTQLFVCNEDVPHRDSASYHTYILSSPSFFFSSQFHLPHDLMHLEVLRLGGYMTQFLSFCLSCGIVIKLPVLNICSIQNIYGIDSDRVELQRGLKIGDPTIIGYLSLITAYSPERSRILRISHVVHRCQICSATGIQLFQNFGISHRPLSDFSSPLIHPKRSQIHVKETQPTKHASMSIWMGVGSQRPFSASSLAENFRECRIRDITPMVFVRVILFVDGVATALGGNTALSMKLSLEDKNASTLAAEIILIESRKLQRGFKIPTVEGPAFIFGSLQAVVADHPQRCDFTQVVNAIAVFGATLRNLKCSLGSKGHQEVTSRLVFFSPQKKSDDFVPRHLFLSDPLHMFQLGIISSITTLVKTITSPEGQGGRQPPESTRGSSVSRKYKDLFAPQTQRVDGSDIPSKYWMILKDAKDGSALDPFTFGGLIC</sequence>
<comment type="caution">
    <text evidence="3">The sequence shown here is derived from an EMBL/GenBank/DDBJ whole genome shotgun (WGS) entry which is preliminary data.</text>
</comment>
<name>A0ABQ5JS80_9EUKA</name>
<feature type="compositionally biased region" description="Polar residues" evidence="1">
    <location>
        <begin position="805"/>
        <end position="814"/>
    </location>
</feature>
<protein>
    <submittedName>
        <fullName evidence="3">Uncharacterized protein</fullName>
    </submittedName>
</protein>
<keyword evidence="2" id="KW-0812">Transmembrane</keyword>